<keyword evidence="2" id="KW-1185">Reference proteome</keyword>
<dbReference type="RefSeq" id="WP_301237912.1">
    <property type="nucleotide sequence ID" value="NZ_JANRHH010000020.1"/>
</dbReference>
<comment type="caution">
    <text evidence="1">The sequence shown here is derived from an EMBL/GenBank/DDBJ whole genome shotgun (WGS) entry which is preliminary data.</text>
</comment>
<proteinExistence type="predicted"/>
<accession>A0ABT8IKF0</accession>
<dbReference type="Proteomes" id="UP001174196">
    <property type="component" value="Unassembled WGS sequence"/>
</dbReference>
<dbReference type="InterPro" id="IPR038765">
    <property type="entry name" value="Papain-like_cys_pep_sf"/>
</dbReference>
<evidence type="ECO:0008006" key="3">
    <source>
        <dbReference type="Google" id="ProtNLM"/>
    </source>
</evidence>
<protein>
    <recommendedName>
        <fullName evidence="3">Peptidase C1A papain C-terminal domain-containing protein</fullName>
    </recommendedName>
</protein>
<sequence>MKRKYTLRFDTPDERDYSLSLEHPRAHASKVDLRPYMPPVYDQGQLGSCTSNALCAMRRYFAMKHGDNTDLSRLYLYWHERELEGTIDQCCVMV</sequence>
<name>A0ABT8IKF0_9BACL</name>
<dbReference type="SUPFAM" id="SSF54001">
    <property type="entry name" value="Cysteine proteinases"/>
    <property type="match status" value="1"/>
</dbReference>
<organism evidence="1 2">
    <name type="scientific">Polycladomyces subterraneus</name>
    <dbReference type="NCBI Taxonomy" id="1016997"/>
    <lineage>
        <taxon>Bacteria</taxon>
        <taxon>Bacillati</taxon>
        <taxon>Bacillota</taxon>
        <taxon>Bacilli</taxon>
        <taxon>Bacillales</taxon>
        <taxon>Thermoactinomycetaceae</taxon>
        <taxon>Polycladomyces</taxon>
    </lineage>
</organism>
<dbReference type="EMBL" id="JANRHH010000020">
    <property type="protein sequence ID" value="MDN4593200.1"/>
    <property type="molecule type" value="Genomic_DNA"/>
</dbReference>
<reference evidence="1" key="1">
    <citation type="submission" date="2022-08" db="EMBL/GenBank/DDBJ databases">
        <title>Polycladomyces zharkentsis sp. nov., a novel thermophilic CMC and starch-degrading bacterium isolated from a geothermal spring in Kazakhstan.</title>
        <authorList>
            <person name="Mashzhan A."/>
            <person name="Kistaubaeva A."/>
            <person name="Javier-Lopez R."/>
            <person name="Birkeland N.-K."/>
        </authorList>
    </citation>
    <scope>NUCLEOTIDE SEQUENCE</scope>
    <source>
        <strain evidence="1">KSR 13</strain>
    </source>
</reference>
<evidence type="ECO:0000313" key="2">
    <source>
        <dbReference type="Proteomes" id="UP001174196"/>
    </source>
</evidence>
<gene>
    <name evidence="1" type="ORF">NWF35_04670</name>
</gene>
<dbReference type="Gene3D" id="3.90.70.10">
    <property type="entry name" value="Cysteine proteinases"/>
    <property type="match status" value="1"/>
</dbReference>
<evidence type="ECO:0000313" key="1">
    <source>
        <dbReference type="EMBL" id="MDN4593200.1"/>
    </source>
</evidence>